<dbReference type="PANTHER" id="PTHR21274:SF0">
    <property type="entry name" value="MECKELIN"/>
    <property type="match status" value="1"/>
</dbReference>
<organism evidence="2">
    <name type="scientific">Amphimedon queenslandica</name>
    <name type="common">Sponge</name>
    <dbReference type="NCBI Taxonomy" id="400682"/>
    <lineage>
        <taxon>Eukaryota</taxon>
        <taxon>Metazoa</taxon>
        <taxon>Porifera</taxon>
        <taxon>Demospongiae</taxon>
        <taxon>Heteroscleromorpha</taxon>
        <taxon>Haplosclerida</taxon>
        <taxon>Niphatidae</taxon>
        <taxon>Amphimedon</taxon>
    </lineage>
</organism>
<accession>A0A1X7TXY7</accession>
<dbReference type="EnsemblMetazoa" id="Aqu2.1.19974_001">
    <property type="protein sequence ID" value="Aqu2.1.19974_001"/>
    <property type="gene ID" value="Aqu2.1.19974"/>
</dbReference>
<dbReference type="AlphaFoldDB" id="A0A1X7TXY7"/>
<keyword evidence="1" id="KW-0472">Membrane</keyword>
<dbReference type="eggNOG" id="KOG4611">
    <property type="taxonomic scope" value="Eukaryota"/>
</dbReference>
<dbReference type="Pfam" id="PF09773">
    <property type="entry name" value="Meckelin"/>
    <property type="match status" value="2"/>
</dbReference>
<dbReference type="OrthoDB" id="419138at2759"/>
<dbReference type="InterPro" id="IPR019170">
    <property type="entry name" value="Meckelin"/>
</dbReference>
<dbReference type="STRING" id="400682.A0A1X7TXY7"/>
<dbReference type="PANTHER" id="PTHR21274">
    <property type="entry name" value="MECKELIN"/>
    <property type="match status" value="1"/>
</dbReference>
<dbReference type="GO" id="GO:0036038">
    <property type="term" value="C:MKS complex"/>
    <property type="evidence" value="ECO:0007669"/>
    <property type="project" value="InterPro"/>
</dbReference>
<evidence type="ECO:0000256" key="1">
    <source>
        <dbReference type="SAM" id="Phobius"/>
    </source>
</evidence>
<protein>
    <submittedName>
        <fullName evidence="2">Uncharacterized protein</fullName>
    </submittedName>
</protein>
<keyword evidence="1" id="KW-0812">Transmembrane</keyword>
<feature type="transmembrane region" description="Helical" evidence="1">
    <location>
        <begin position="450"/>
        <end position="472"/>
    </location>
</feature>
<dbReference type="InParanoid" id="A0A1X7TXY7"/>
<name>A0A1X7TXY7_AMPQE</name>
<reference evidence="2" key="1">
    <citation type="submission" date="2017-05" db="UniProtKB">
        <authorList>
            <consortium name="EnsemblMetazoa"/>
        </authorList>
    </citation>
    <scope>IDENTIFICATION</scope>
</reference>
<dbReference type="GO" id="GO:0060271">
    <property type="term" value="P:cilium assembly"/>
    <property type="evidence" value="ECO:0007669"/>
    <property type="project" value="InterPro"/>
</dbReference>
<feature type="transmembrane region" description="Helical" evidence="1">
    <location>
        <begin position="407"/>
        <end position="429"/>
    </location>
</feature>
<keyword evidence="1" id="KW-1133">Transmembrane helix</keyword>
<sequence>MERENYNSGVDDRLSIDDVAGYTLVEENSSVDDRLSIDDVAGYTLVEENSGVDDRLSIDDVAGYTLVEENSGVDDRLSIDNVVGYTLVEENSGVDDRLSIDDVVKYQENRSVKESSSKPFIRLYNVRSDDGLYCLTCLSPLIYTGGTCTGCEDQTSIFVDTIPINHSSTGDRRCQTCPASTIADSSKKLCIPCGISNCSNCLSFTNGVCFTQPLTPPTSTPFPFYSNFSSSLALCNSSSILPIYAARFALNGTFLDLSLVNDTIMLCKDRPSKMAAAWQVGVHYEIQCSLDPIALMTDGSSPIFYDIYIKDGNMLVPIPVLISGHRDNNGVLVNEGDDSSQWQFVRRFYTHQSVTGTPSYLESTEINIQLTSRGHIQSPYLRLSYQPIPSNDAQASFVVRYSGGNNAFNIALLVIASVFVILAAVYAGLKVNGTYFVANEWNEIQTHRKLNSFFVLMLSLLFLEIIGLGNLAERNPSINVTTPTERYTAPHSSVLRIGLAVIVYLLIAGISVREGKREY</sequence>
<feature type="transmembrane region" description="Helical" evidence="1">
    <location>
        <begin position="492"/>
        <end position="512"/>
    </location>
</feature>
<evidence type="ECO:0000313" key="2">
    <source>
        <dbReference type="EnsemblMetazoa" id="Aqu2.1.19974_001"/>
    </source>
</evidence>
<proteinExistence type="predicted"/>